<dbReference type="Proteomes" id="UP000821845">
    <property type="component" value="Chromosome 1"/>
</dbReference>
<evidence type="ECO:0000313" key="1">
    <source>
        <dbReference type="EMBL" id="KAH6947726.1"/>
    </source>
</evidence>
<dbReference type="EMBL" id="CM023481">
    <property type="protein sequence ID" value="KAH6947726.1"/>
    <property type="molecule type" value="Genomic_DNA"/>
</dbReference>
<name>A0ACB7TNC1_HYAAI</name>
<gene>
    <name evidence="1" type="ORF">HPB50_020932</name>
</gene>
<accession>A0ACB7TNC1</accession>
<organism evidence="1 2">
    <name type="scientific">Hyalomma asiaticum</name>
    <name type="common">Tick</name>
    <dbReference type="NCBI Taxonomy" id="266040"/>
    <lineage>
        <taxon>Eukaryota</taxon>
        <taxon>Metazoa</taxon>
        <taxon>Ecdysozoa</taxon>
        <taxon>Arthropoda</taxon>
        <taxon>Chelicerata</taxon>
        <taxon>Arachnida</taxon>
        <taxon>Acari</taxon>
        <taxon>Parasitiformes</taxon>
        <taxon>Ixodida</taxon>
        <taxon>Ixodoidea</taxon>
        <taxon>Ixodidae</taxon>
        <taxon>Hyalomminae</taxon>
        <taxon>Hyalomma</taxon>
    </lineage>
</organism>
<reference evidence="1" key="1">
    <citation type="submission" date="2020-05" db="EMBL/GenBank/DDBJ databases">
        <title>Large-scale comparative analyses of tick genomes elucidate their genetic diversity and vector capacities.</title>
        <authorList>
            <person name="Jia N."/>
            <person name="Wang J."/>
            <person name="Shi W."/>
            <person name="Du L."/>
            <person name="Sun Y."/>
            <person name="Zhan W."/>
            <person name="Jiang J."/>
            <person name="Wang Q."/>
            <person name="Zhang B."/>
            <person name="Ji P."/>
            <person name="Sakyi L.B."/>
            <person name="Cui X."/>
            <person name="Yuan T."/>
            <person name="Jiang B."/>
            <person name="Yang W."/>
            <person name="Lam T.T.-Y."/>
            <person name="Chang Q."/>
            <person name="Ding S."/>
            <person name="Wang X."/>
            <person name="Zhu J."/>
            <person name="Ruan X."/>
            <person name="Zhao L."/>
            <person name="Wei J."/>
            <person name="Que T."/>
            <person name="Du C."/>
            <person name="Cheng J."/>
            <person name="Dai P."/>
            <person name="Han X."/>
            <person name="Huang E."/>
            <person name="Gao Y."/>
            <person name="Liu J."/>
            <person name="Shao H."/>
            <person name="Ye R."/>
            <person name="Li L."/>
            <person name="Wei W."/>
            <person name="Wang X."/>
            <person name="Wang C."/>
            <person name="Yang T."/>
            <person name="Huo Q."/>
            <person name="Li W."/>
            <person name="Guo W."/>
            <person name="Chen H."/>
            <person name="Zhou L."/>
            <person name="Ni X."/>
            <person name="Tian J."/>
            <person name="Zhou Y."/>
            <person name="Sheng Y."/>
            <person name="Liu T."/>
            <person name="Pan Y."/>
            <person name="Xia L."/>
            <person name="Li J."/>
            <person name="Zhao F."/>
            <person name="Cao W."/>
        </authorList>
    </citation>
    <scope>NUCLEOTIDE SEQUENCE</scope>
    <source>
        <strain evidence="1">Hyas-2018</strain>
    </source>
</reference>
<comment type="caution">
    <text evidence="1">The sequence shown here is derived from an EMBL/GenBank/DDBJ whole genome shotgun (WGS) entry which is preliminary data.</text>
</comment>
<sequence length="169" mass="18994">MSDEPSAAKKVRMDDQTDDKNEKTSTYSLSEGEDIDCDDEADPFTLVTYKKRRLEGIPVVFRPVEDTKTFWKVNPNIVASEIVEIAKEKVQSFRVNKDGSFSVTVSSLASAKSLQSCVQVAGLLVKPFIPESYTRNVGKIKNVPLDYTEEQLTEYFREAGVTSAKRQTR</sequence>
<proteinExistence type="predicted"/>
<protein>
    <submittedName>
        <fullName evidence="1">Uncharacterized protein</fullName>
    </submittedName>
</protein>
<evidence type="ECO:0000313" key="2">
    <source>
        <dbReference type="Proteomes" id="UP000821845"/>
    </source>
</evidence>
<keyword evidence="2" id="KW-1185">Reference proteome</keyword>